<name>A0A2I1D4B1_ASPC2</name>
<dbReference type="InterPro" id="IPR052743">
    <property type="entry name" value="Glutaminase_GtaA"/>
</dbReference>
<sequence>MGYFAKLTAQWAVVVAALVSITSAAPSFTPLTPPSYPLAVRTPYLSVWIPGEFAPNLPSSSPQFWFGNDLTWSIIARVDGEAYSLFGVTDDLEGVKPATVTGGSYTSTHSKFTLTAGSRTITLDFFSPISPKNLLRQSLPFAYLTVTVGEGKGKVQIYSDIDSSWTGQPNKADWRSSHNGTTSAFHVNPVGGATFSQNEENQALWGETVYASRPSGKSKLSTQAGPTSTVRSQFVKNGVLKNTVADWSADGAVAFAHDLGEAKGETSVRFAIGHFREKAINYIGGLRTGYYRARYPTAISAVTYFLDDYEDAAQESVKFDRMIQEWGVKSYGAKYSDILALSVAQIYGGIEIVVPHDTMDTAEASAFIKEISSNGNINTVDVMYAAFPVFYALTPDYIRLLMKPVLEYMVSDAYPDEFAVHDLGRHYPNATGHDPEGQYMPVEETGNVIIMIYGYQDATGKKDMSTEYADLLKQYADYLQVHGKYPEKQQSLNDALGAMANQTNLAMKAASGLALYSHLTGENGYIEYGREIAEALYHERLGTDPEGKFFVMQYGNDTWFLVYNHYPDRLFRLNVFPEEVYNITTDFYPTVRKEAGLALNGDLDWGQTNWQGYGAALVDGATREMFISDMHAYISNGRNRAPFSDRYWVADNDEGEAGDYYAFRARPALGSHFALLALYGKNLWTG</sequence>
<dbReference type="EMBL" id="MSFM01000005">
    <property type="protein sequence ID" value="PKY04705.1"/>
    <property type="molecule type" value="Genomic_DNA"/>
</dbReference>
<evidence type="ECO:0000259" key="3">
    <source>
        <dbReference type="Pfam" id="PF17168"/>
    </source>
</evidence>
<comment type="caution">
    <text evidence="4">The sequence shown here is derived from an EMBL/GenBank/DDBJ whole genome shotgun (WGS) entry which is preliminary data.</text>
</comment>
<feature type="signal peptide" evidence="1">
    <location>
        <begin position="1"/>
        <end position="24"/>
    </location>
</feature>
<accession>A0A2I1D4B1</accession>
<evidence type="ECO:0000313" key="4">
    <source>
        <dbReference type="EMBL" id="PKY04705.1"/>
    </source>
</evidence>
<dbReference type="GeneID" id="36541796"/>
<dbReference type="PANTHER" id="PTHR31987:SF14">
    <property type="entry name" value="PUTATIVE (AFU_ORTHOLOGUE AFUA_6G09910)-RELATED"/>
    <property type="match status" value="1"/>
</dbReference>
<keyword evidence="5" id="KW-1185">Reference proteome</keyword>
<gene>
    <name evidence="4" type="ORF">P168DRAFT_251474</name>
</gene>
<dbReference type="Proteomes" id="UP000234254">
    <property type="component" value="Unassembled WGS sequence"/>
</dbReference>
<protein>
    <submittedName>
        <fullName evidence="4">DUF1793-domain-containing protein</fullName>
    </submittedName>
</protein>
<dbReference type="OrthoDB" id="3918848at2759"/>
<evidence type="ECO:0000256" key="1">
    <source>
        <dbReference type="SAM" id="SignalP"/>
    </source>
</evidence>
<feature type="chain" id="PRO_5014130844" evidence="1">
    <location>
        <begin position="25"/>
        <end position="686"/>
    </location>
</feature>
<evidence type="ECO:0000313" key="5">
    <source>
        <dbReference type="Proteomes" id="UP000234254"/>
    </source>
</evidence>
<dbReference type="Pfam" id="PF17168">
    <property type="entry name" value="DUF5127"/>
    <property type="match status" value="1"/>
</dbReference>
<dbReference type="Pfam" id="PF16335">
    <property type="entry name" value="GtaA_6_Hairpin"/>
    <property type="match status" value="1"/>
</dbReference>
<dbReference type="RefSeq" id="XP_024693299.1">
    <property type="nucleotide sequence ID" value="XM_024834272.1"/>
</dbReference>
<dbReference type="InterPro" id="IPR032514">
    <property type="entry name" value="GtaA_central"/>
</dbReference>
<dbReference type="VEuPathDB" id="FungiDB:P168DRAFT_251474"/>
<proteinExistence type="predicted"/>
<feature type="domain" description="Glutaminase A central" evidence="2">
    <location>
        <begin position="332"/>
        <end position="676"/>
    </location>
</feature>
<dbReference type="PANTHER" id="PTHR31987">
    <property type="entry name" value="GLUTAMINASE A-RELATED"/>
    <property type="match status" value="1"/>
</dbReference>
<reference evidence="4" key="1">
    <citation type="submission" date="2016-12" db="EMBL/GenBank/DDBJ databases">
        <title>The genomes of Aspergillus section Nigri reveals drivers in fungal speciation.</title>
        <authorList>
            <consortium name="DOE Joint Genome Institute"/>
            <person name="Vesth T.C."/>
            <person name="Nybo J."/>
            <person name="Theobald S."/>
            <person name="Brandl J."/>
            <person name="Frisvad J.C."/>
            <person name="Nielsen K.F."/>
            <person name="Lyhne E.K."/>
            <person name="Kogle M.E."/>
            <person name="Kuo A."/>
            <person name="Riley R."/>
            <person name="Clum A."/>
            <person name="Nolan M."/>
            <person name="Lipzen A."/>
            <person name="Salamov A."/>
            <person name="Henrissat B."/>
            <person name="Wiebenga A."/>
            <person name="De vries R.P."/>
            <person name="Grigoriev I.V."/>
            <person name="Mortensen U.H."/>
            <person name="Andersen M.R."/>
            <person name="Baker S.E."/>
        </authorList>
    </citation>
    <scope>NUCLEOTIDE SEQUENCE</scope>
    <source>
        <strain evidence="4">IBT 28561</strain>
    </source>
</reference>
<evidence type="ECO:0000259" key="2">
    <source>
        <dbReference type="Pfam" id="PF16335"/>
    </source>
</evidence>
<feature type="domain" description="Glutaminase A N-terminal" evidence="3">
    <location>
        <begin position="108"/>
        <end position="325"/>
    </location>
</feature>
<dbReference type="InterPro" id="IPR033433">
    <property type="entry name" value="GtaA_N"/>
</dbReference>
<organism evidence="4 5">
    <name type="scientific">Aspergillus campestris (strain IBT 28561)</name>
    <dbReference type="NCBI Taxonomy" id="1392248"/>
    <lineage>
        <taxon>Eukaryota</taxon>
        <taxon>Fungi</taxon>
        <taxon>Dikarya</taxon>
        <taxon>Ascomycota</taxon>
        <taxon>Pezizomycotina</taxon>
        <taxon>Eurotiomycetes</taxon>
        <taxon>Eurotiomycetidae</taxon>
        <taxon>Eurotiales</taxon>
        <taxon>Aspergillaceae</taxon>
        <taxon>Aspergillus</taxon>
        <taxon>Aspergillus subgen. Circumdati</taxon>
    </lineage>
</organism>
<dbReference type="AlphaFoldDB" id="A0A2I1D4B1"/>
<keyword evidence="1" id="KW-0732">Signal</keyword>